<evidence type="ECO:0000313" key="3">
    <source>
        <dbReference type="Proteomes" id="UP000295361"/>
    </source>
</evidence>
<dbReference type="EMBL" id="SNXS01000001">
    <property type="protein sequence ID" value="TDP73978.1"/>
    <property type="molecule type" value="Genomic_DNA"/>
</dbReference>
<organism evidence="2 3">
    <name type="scientific">Roseateles toxinivorans</name>
    <dbReference type="NCBI Taxonomy" id="270368"/>
    <lineage>
        <taxon>Bacteria</taxon>
        <taxon>Pseudomonadati</taxon>
        <taxon>Pseudomonadota</taxon>
        <taxon>Betaproteobacteria</taxon>
        <taxon>Burkholderiales</taxon>
        <taxon>Sphaerotilaceae</taxon>
        <taxon>Roseateles</taxon>
    </lineage>
</organism>
<dbReference type="InterPro" id="IPR013424">
    <property type="entry name" value="Ice-binding_C"/>
</dbReference>
<dbReference type="InParanoid" id="A0A4V3CTS5"/>
<gene>
    <name evidence="2" type="ORF">DES47_10124</name>
</gene>
<feature type="domain" description="Ice-binding protein C-terminal" evidence="1">
    <location>
        <begin position="767"/>
        <end position="789"/>
    </location>
</feature>
<sequence>MLPALDAIPASSSQKTLEMTARHDPIASSPDAQRLRRTALSLALAGVLTGGLATAAHAAISFDVQALGLLPGGSTMTGAALSDSGQVSGYTDMLNGGIVATRWVNGVATAMQQLPGTMQSMAGGINASGVMAGTSYANGVGRAVIWRSNNLISVLPSFGNDSSNSAFAVNDAGVVVGASSAANQPLHAVMWINGQVVDIGAHALLKGKGSSAKAINNLGQLLLSSAGGDYVWHNGSLTLLNAPTGGSNVSLDSINDQGWVTGKFSNAQGNVHAALWRNGSAIDLGDLSGGAGSSAGVQVNAIGQVVGSSTGGSGGNGTAFIWGGGQMVQLDSLLTNSAWTLLGARAINASGQIVALGQKAGAYGDVLLTPKGSLKWAATSGGSFADPTKWDSGIGFAPSRLLDAQLISAATQKVMGPASDQDVRSLIVGGGTGTMTLALQSGAVLNSLNGTQIEATGVLTGDGTLKGGLGNAGTVRADNLSIAGSFYNTGLVKGDGRIAVGVLTNLGGGRVQSAAGSTLRIAGGLANTAGGSVELIGGATGQARLEVSGLLDNQSGASMKLRDASVQAGQLGNAGQIGISFGTTDMFGKLTNAAGASVIGSGASNVTFWDAVTNQGEFRASAGSRMVYFGLVNGAGSFTTNGGGSHRFEGGYTPGNSPAVVTVGDVEFASELAMELAGTTPGNGGAHHDKIIFTGTVLFDAGATLNVLTLDGFIPQSGQHFDLFDFTLAPQGQFSAIALPDLAQGLSWDVSQLYTAGEISVAGVPSAVPEPSTWAVLLAGLSVLAWRRRAREA</sequence>
<dbReference type="InterPro" id="IPR014262">
    <property type="entry name" value="HAF_rpt"/>
</dbReference>
<proteinExistence type="predicted"/>
<name>A0A4V3CTS5_9BURK</name>
<dbReference type="Pfam" id="PF07589">
    <property type="entry name" value="PEP-CTERM"/>
    <property type="match status" value="1"/>
</dbReference>
<dbReference type="NCBIfam" id="TIGR02913">
    <property type="entry name" value="HAF_rpt"/>
    <property type="match status" value="2"/>
</dbReference>
<evidence type="ECO:0000313" key="2">
    <source>
        <dbReference type="EMBL" id="TDP73978.1"/>
    </source>
</evidence>
<reference evidence="2 3" key="1">
    <citation type="submission" date="2019-03" db="EMBL/GenBank/DDBJ databases">
        <title>Genomic Encyclopedia of Type Strains, Phase IV (KMG-IV): sequencing the most valuable type-strain genomes for metagenomic binning, comparative biology and taxonomic classification.</title>
        <authorList>
            <person name="Goeker M."/>
        </authorList>
    </citation>
    <scope>NUCLEOTIDE SEQUENCE [LARGE SCALE GENOMIC DNA]</scope>
    <source>
        <strain evidence="2 3">DSM 16998</strain>
    </source>
</reference>
<comment type="caution">
    <text evidence="2">The sequence shown here is derived from an EMBL/GenBank/DDBJ whole genome shotgun (WGS) entry which is preliminary data.</text>
</comment>
<accession>A0A4V3CTS5</accession>
<dbReference type="AlphaFoldDB" id="A0A4V3CTS5"/>
<evidence type="ECO:0000259" key="1">
    <source>
        <dbReference type="Pfam" id="PF07589"/>
    </source>
</evidence>
<dbReference type="Proteomes" id="UP000295361">
    <property type="component" value="Unassembled WGS sequence"/>
</dbReference>
<protein>
    <submittedName>
        <fullName evidence="2">Putative secreted protein with PEP-CTERM sorting signal</fullName>
    </submittedName>
</protein>
<dbReference type="NCBIfam" id="TIGR02595">
    <property type="entry name" value="PEP_CTERM"/>
    <property type="match status" value="1"/>
</dbReference>
<keyword evidence="3" id="KW-1185">Reference proteome</keyword>